<evidence type="ECO:0000256" key="8">
    <source>
        <dbReference type="PROSITE-ProRule" id="PRU00043"/>
    </source>
</evidence>
<dbReference type="Gene3D" id="2.60.40.60">
    <property type="entry name" value="Cadherins"/>
    <property type="match status" value="5"/>
</dbReference>
<evidence type="ECO:0000256" key="2">
    <source>
        <dbReference type="ARBA" id="ARBA00022692"/>
    </source>
</evidence>
<feature type="domain" description="Cadherin" evidence="9">
    <location>
        <begin position="99"/>
        <end position="204"/>
    </location>
</feature>
<comment type="caution">
    <text evidence="10">The sequence shown here is derived from an EMBL/GenBank/DDBJ whole genome shotgun (WGS) entry which is preliminary data.</text>
</comment>
<dbReference type="AlphaFoldDB" id="A0A5N5TPF9"/>
<dbReference type="InterPro" id="IPR020894">
    <property type="entry name" value="Cadherin_CS"/>
</dbReference>
<proteinExistence type="predicted"/>
<dbReference type="GO" id="GO:0005886">
    <property type="term" value="C:plasma membrane"/>
    <property type="evidence" value="ECO:0007669"/>
    <property type="project" value="InterPro"/>
</dbReference>
<evidence type="ECO:0000256" key="7">
    <source>
        <dbReference type="ARBA" id="ARBA00023180"/>
    </source>
</evidence>
<keyword evidence="11" id="KW-1185">Reference proteome</keyword>
<evidence type="ECO:0000259" key="9">
    <source>
        <dbReference type="PROSITE" id="PS50268"/>
    </source>
</evidence>
<feature type="non-terminal residue" evidence="10">
    <location>
        <position position="648"/>
    </location>
</feature>
<keyword evidence="4 8" id="KW-0106">Calcium</keyword>
<dbReference type="PANTHER" id="PTHR24028:SF325">
    <property type="entry name" value="FAT ATYPICAL CADHERIN 2"/>
    <property type="match status" value="1"/>
</dbReference>
<name>A0A5N5TPF9_9CRUS</name>
<evidence type="ECO:0000256" key="5">
    <source>
        <dbReference type="ARBA" id="ARBA00022989"/>
    </source>
</evidence>
<accession>A0A5N5TPF9</accession>
<keyword evidence="7" id="KW-0325">Glycoprotein</keyword>
<keyword evidence="10" id="KW-0675">Receptor</keyword>
<dbReference type="Pfam" id="PF00028">
    <property type="entry name" value="Cadherin"/>
    <property type="match status" value="4"/>
</dbReference>
<evidence type="ECO:0000313" key="10">
    <source>
        <dbReference type="EMBL" id="KAB7508060.1"/>
    </source>
</evidence>
<evidence type="ECO:0000313" key="11">
    <source>
        <dbReference type="Proteomes" id="UP000326759"/>
    </source>
</evidence>
<evidence type="ECO:0000256" key="6">
    <source>
        <dbReference type="ARBA" id="ARBA00023136"/>
    </source>
</evidence>
<dbReference type="InterPro" id="IPR015919">
    <property type="entry name" value="Cadherin-like_sf"/>
</dbReference>
<dbReference type="GO" id="GO:0009653">
    <property type="term" value="P:anatomical structure morphogenesis"/>
    <property type="evidence" value="ECO:0007669"/>
    <property type="project" value="UniProtKB-ARBA"/>
</dbReference>
<comment type="subcellular location">
    <subcellularLocation>
        <location evidence="1">Membrane</location>
        <topology evidence="1">Single-pass membrane protein</topology>
    </subcellularLocation>
</comment>
<dbReference type="OrthoDB" id="6252479at2759"/>
<dbReference type="Proteomes" id="UP000326759">
    <property type="component" value="Unassembled WGS sequence"/>
</dbReference>
<dbReference type="GO" id="GO:0060429">
    <property type="term" value="P:epithelium development"/>
    <property type="evidence" value="ECO:0007669"/>
    <property type="project" value="UniProtKB-ARBA"/>
</dbReference>
<dbReference type="InterPro" id="IPR050174">
    <property type="entry name" value="Protocadherin/Cadherin-CA"/>
</dbReference>
<sequence length="648" mass="73018">MILYNFLQENLAGGKIGNVIKSLQEMGVRIPRDPRLQLVSPDMRELFLLDENGVLYTVSALDYEDKNSYTLVIASARTSLLFYVSIEVEDLNDNPPQFNAVKYEGYIEENSPRGTKVRITPSIMVTDLDSYDGSFFKIHLIGNSTQPFSLIEDSNEIMFNGEVLDREEKASYHFILNAIDDGNLKSAANLTITVEDTNDNPPEFIMRTDDFEPRISQGKSAFREINLPGNVWNITEGQYSTLSIPESIPVRSRITRVSATDKDSESFGNIEYTLNMETMFHILPNNSFLIYENSNDFTIESKSGSVIVTRKLQPNNFYLLNITASDNGGLETSLNIPVYVYDVNDKPPKFKQPSYTFQILEGEYVVSEIGSVYAEDQDSGDNGELIYSIVLHDYEDAESLPFRIVETTGKVLLSGNIDREKQEKYEFTVQAEDGGIPSLSDFAKVIVIVEDINDHPPEFVDYNEIASATDGSFHITPLYRYLVKETAPPGSVVTKIRANDLDSNKTSNGIILYKLLNSSSLAIDSQDGTIYTINRLDYETEPLLEAKIVSYDMGKPSLSSTALLSVVIEDVEDELSVRIFPRELYEVHAFENNKVPERLARIQLNPSVVEDKTFRLRLVNSSMLSVVNFEPLSEDLILVQSLDREKQN</sequence>
<feature type="domain" description="Cadherin" evidence="9">
    <location>
        <begin position="236"/>
        <end position="350"/>
    </location>
</feature>
<dbReference type="GO" id="GO:0007156">
    <property type="term" value="P:homophilic cell adhesion via plasma membrane adhesion molecules"/>
    <property type="evidence" value="ECO:0007669"/>
    <property type="project" value="InterPro"/>
</dbReference>
<dbReference type="PROSITE" id="PS50268">
    <property type="entry name" value="CADHERIN_2"/>
    <property type="match status" value="5"/>
</dbReference>
<dbReference type="SUPFAM" id="SSF49313">
    <property type="entry name" value="Cadherin-like"/>
    <property type="match status" value="5"/>
</dbReference>
<dbReference type="EMBL" id="SEYY01000082">
    <property type="protein sequence ID" value="KAB7508060.1"/>
    <property type="molecule type" value="Genomic_DNA"/>
</dbReference>
<dbReference type="PROSITE" id="PS00232">
    <property type="entry name" value="CADHERIN_1"/>
    <property type="match status" value="3"/>
</dbReference>
<keyword evidence="3" id="KW-0677">Repeat</keyword>
<feature type="domain" description="Cadherin" evidence="9">
    <location>
        <begin position="475"/>
        <end position="583"/>
    </location>
</feature>
<evidence type="ECO:0000256" key="3">
    <source>
        <dbReference type="ARBA" id="ARBA00022737"/>
    </source>
</evidence>
<feature type="domain" description="Cadherin" evidence="9">
    <location>
        <begin position="351"/>
        <end position="459"/>
    </location>
</feature>
<dbReference type="PRINTS" id="PR00205">
    <property type="entry name" value="CADHERIN"/>
</dbReference>
<dbReference type="SMART" id="SM00112">
    <property type="entry name" value="CA"/>
    <property type="match status" value="5"/>
</dbReference>
<reference evidence="10 11" key="1">
    <citation type="journal article" date="2019" name="PLoS Biol.">
        <title>Sex chromosomes control vertical transmission of feminizing Wolbachia symbionts in an isopod.</title>
        <authorList>
            <person name="Becking T."/>
            <person name="Chebbi M.A."/>
            <person name="Giraud I."/>
            <person name="Moumen B."/>
            <person name="Laverre T."/>
            <person name="Caubet Y."/>
            <person name="Peccoud J."/>
            <person name="Gilbert C."/>
            <person name="Cordaux R."/>
        </authorList>
    </citation>
    <scope>NUCLEOTIDE SEQUENCE [LARGE SCALE GENOMIC DNA]</scope>
    <source>
        <strain evidence="10">ANa2</strain>
        <tissue evidence="10">Whole body excluding digestive tract and cuticle</tissue>
    </source>
</reference>
<dbReference type="InterPro" id="IPR002126">
    <property type="entry name" value="Cadherin-like_dom"/>
</dbReference>
<feature type="domain" description="Cadherin" evidence="9">
    <location>
        <begin position="40"/>
        <end position="98"/>
    </location>
</feature>
<evidence type="ECO:0000256" key="4">
    <source>
        <dbReference type="ARBA" id="ARBA00022837"/>
    </source>
</evidence>
<gene>
    <name evidence="10" type="primary">CELSR2</name>
    <name evidence="10" type="ORF">Anas_00231</name>
</gene>
<keyword evidence="5" id="KW-1133">Transmembrane helix</keyword>
<evidence type="ECO:0000256" key="1">
    <source>
        <dbReference type="ARBA" id="ARBA00004167"/>
    </source>
</evidence>
<keyword evidence="2" id="KW-0812">Transmembrane</keyword>
<dbReference type="PANTHER" id="PTHR24028">
    <property type="entry name" value="CADHERIN-87A"/>
    <property type="match status" value="1"/>
</dbReference>
<protein>
    <submittedName>
        <fullName evidence="10">Cadherin EGF LAG seven-pass G-type receptor 2</fullName>
    </submittedName>
</protein>
<dbReference type="CDD" id="cd11304">
    <property type="entry name" value="Cadherin_repeat"/>
    <property type="match status" value="5"/>
</dbReference>
<dbReference type="FunFam" id="2.60.40.60:FF:000020">
    <property type="entry name" value="Dachsous cadherin-related 1b"/>
    <property type="match status" value="1"/>
</dbReference>
<keyword evidence="6" id="KW-0472">Membrane</keyword>
<dbReference type="GO" id="GO:0005509">
    <property type="term" value="F:calcium ion binding"/>
    <property type="evidence" value="ECO:0007669"/>
    <property type="project" value="UniProtKB-UniRule"/>
</dbReference>
<organism evidence="10 11">
    <name type="scientific">Armadillidium nasatum</name>
    <dbReference type="NCBI Taxonomy" id="96803"/>
    <lineage>
        <taxon>Eukaryota</taxon>
        <taxon>Metazoa</taxon>
        <taxon>Ecdysozoa</taxon>
        <taxon>Arthropoda</taxon>
        <taxon>Crustacea</taxon>
        <taxon>Multicrustacea</taxon>
        <taxon>Malacostraca</taxon>
        <taxon>Eumalacostraca</taxon>
        <taxon>Peracarida</taxon>
        <taxon>Isopoda</taxon>
        <taxon>Oniscidea</taxon>
        <taxon>Crinocheta</taxon>
        <taxon>Armadillidiidae</taxon>
        <taxon>Armadillidium</taxon>
    </lineage>
</organism>